<dbReference type="STRING" id="1238424.J07HQW1_03546"/>
<organism evidence="1 2">
    <name type="scientific">Haloquadratum walsbyi J07HQW1</name>
    <dbReference type="NCBI Taxonomy" id="1238424"/>
    <lineage>
        <taxon>Archaea</taxon>
        <taxon>Methanobacteriati</taxon>
        <taxon>Methanobacteriota</taxon>
        <taxon>Stenosarchaea group</taxon>
        <taxon>Halobacteria</taxon>
        <taxon>Halobacteriales</taxon>
        <taxon>Haloferacaceae</taxon>
        <taxon>Haloquadratum</taxon>
    </lineage>
</organism>
<evidence type="ECO:0000313" key="2">
    <source>
        <dbReference type="Proteomes" id="UP000030649"/>
    </source>
</evidence>
<dbReference type="HOGENOM" id="CLU_2985632_0_0_2"/>
<dbReference type="EMBL" id="KE356560">
    <property type="protein sequence ID" value="ERG93483.1"/>
    <property type="molecule type" value="Genomic_DNA"/>
</dbReference>
<accession>U1NA78</accession>
<gene>
    <name evidence="1" type="ORF">J07HQW1_03546</name>
</gene>
<dbReference type="Proteomes" id="UP000030649">
    <property type="component" value="Unassembled WGS sequence"/>
</dbReference>
<sequence>MKTLKSLFSDIIRRTQQRVLYPERVFEAVSTHERKVRLYLRLAEDGAAQTQDGSVTY</sequence>
<protein>
    <submittedName>
        <fullName evidence="1">Uncharacterized protein</fullName>
    </submittedName>
</protein>
<dbReference type="AlphaFoldDB" id="U1NA78"/>
<proteinExistence type="predicted"/>
<reference evidence="1 2" key="1">
    <citation type="journal article" date="2013" name="PLoS ONE">
        <title>Assembly-driven community genomics of a hypersaline microbial ecosystem.</title>
        <authorList>
            <person name="Podell S."/>
            <person name="Ugalde J.A."/>
            <person name="Narasingarao P."/>
            <person name="Banfield J.F."/>
            <person name="Heidelberg K.B."/>
            <person name="Allen E.E."/>
        </authorList>
    </citation>
    <scope>NUCLEOTIDE SEQUENCE [LARGE SCALE GENOMIC DNA]</scope>
    <source>
        <strain evidence="2">J07HQW1</strain>
    </source>
</reference>
<evidence type="ECO:0000313" key="1">
    <source>
        <dbReference type="EMBL" id="ERG93483.1"/>
    </source>
</evidence>
<name>U1NA78_9EURY</name>